<name>A0A511V5U3_9BACL</name>
<feature type="domain" description="Rieske" evidence="6">
    <location>
        <begin position="427"/>
        <end position="513"/>
    </location>
</feature>
<dbReference type="GO" id="GO:0016705">
    <property type="term" value="F:oxidoreductase activity, acting on paired donors, with incorporation or reduction of molecular oxygen"/>
    <property type="evidence" value="ECO:0007669"/>
    <property type="project" value="UniProtKB-ARBA"/>
</dbReference>
<keyword evidence="8" id="KW-1185">Reference proteome</keyword>
<dbReference type="InterPro" id="IPR036922">
    <property type="entry name" value="Rieske_2Fe-2S_sf"/>
</dbReference>
<dbReference type="Gene3D" id="2.102.10.10">
    <property type="entry name" value="Rieske [2Fe-2S] iron-sulphur domain"/>
    <property type="match status" value="1"/>
</dbReference>
<dbReference type="AlphaFoldDB" id="A0A511V5U3"/>
<dbReference type="InterPro" id="IPR038010">
    <property type="entry name" value="YhfW_C"/>
</dbReference>
<dbReference type="InterPro" id="IPR036188">
    <property type="entry name" value="FAD/NAD-bd_sf"/>
</dbReference>
<keyword evidence="2" id="KW-0479">Metal-binding</keyword>
<dbReference type="SUPFAM" id="SSF51905">
    <property type="entry name" value="FAD/NAD(P)-binding domain"/>
    <property type="match status" value="1"/>
</dbReference>
<gene>
    <name evidence="7" type="ORF">ADA01nite_00220</name>
</gene>
<keyword evidence="3" id="KW-0408">Iron</keyword>
<evidence type="ECO:0000256" key="2">
    <source>
        <dbReference type="ARBA" id="ARBA00022723"/>
    </source>
</evidence>
<dbReference type="EMBL" id="BJXX01000005">
    <property type="protein sequence ID" value="GEN32562.1"/>
    <property type="molecule type" value="Genomic_DNA"/>
</dbReference>
<evidence type="ECO:0000256" key="3">
    <source>
        <dbReference type="ARBA" id="ARBA00023004"/>
    </source>
</evidence>
<keyword evidence="1" id="KW-0001">2Fe-2S</keyword>
<sequence length="513" mass="57286">MFENNLSTGRMPQFPEPYWRDSIELPSFSKMTEDIKVDAAIIGGGISGITAAYLLIKEGVKVALIDAGSILNGTTGHTTAKITAQHDIIYDELIQNVGEEQAKLYYEANNDALQFIRSLVTENKIDCDFTEEDAYIYTNSEQYITKVNNEFTAYEKLKINSVYVNSTPLPLQTKAAIIMKNQAQFHPLKYLAHLVQWITRAGGAIYENTTAIDVEEGNQPRVITRDGHKIMCDYVLSCSHFPFYDGAGFYFSRMYADRSYVLGVKTEKDYSGGMYLSAEEPKRSLRYTMMNGEKLVLIGGEGHKTGQGISTIKHYEALEAFSAETFGIKEIPYRWSAQDLVTLDKIPYIGHITSSHPNIFVATGYRKWGMTNGTTAALLIRDLIMKKENPYSGLYTPSRFNADPSIKNFITQNADVAKHLIQGKLEIVNGRPEDLSNDEGAVVTVNGKRAGAYRDDKGSLHIVDTTCTHMGCELEWNSGERTWDCPCHGSRFSINGSVVEGPAEKPLKKLEVE</sequence>
<dbReference type="GO" id="GO:0051537">
    <property type="term" value="F:2 iron, 2 sulfur cluster binding"/>
    <property type="evidence" value="ECO:0007669"/>
    <property type="project" value="UniProtKB-KW"/>
</dbReference>
<dbReference type="Pfam" id="PF00355">
    <property type="entry name" value="Rieske"/>
    <property type="match status" value="1"/>
</dbReference>
<protein>
    <submittedName>
        <fullName evidence="7">(2Fe-2S)-binding protein</fullName>
    </submittedName>
</protein>
<dbReference type="RefSeq" id="WP_246147169.1">
    <property type="nucleotide sequence ID" value="NZ_BJXX01000005.1"/>
</dbReference>
<dbReference type="CDD" id="cd03477">
    <property type="entry name" value="Rieske_YhfW_C"/>
    <property type="match status" value="1"/>
</dbReference>
<dbReference type="GO" id="GO:0004497">
    <property type="term" value="F:monooxygenase activity"/>
    <property type="evidence" value="ECO:0007669"/>
    <property type="project" value="UniProtKB-ARBA"/>
</dbReference>
<dbReference type="SUPFAM" id="SSF50022">
    <property type="entry name" value="ISP domain"/>
    <property type="match status" value="1"/>
</dbReference>
<dbReference type="PANTHER" id="PTHR13847:SF274">
    <property type="entry name" value="RIESKE 2FE-2S IRON-SULFUR PROTEIN YHFW-RELATED"/>
    <property type="match status" value="1"/>
</dbReference>
<evidence type="ECO:0000256" key="4">
    <source>
        <dbReference type="ARBA" id="ARBA00023014"/>
    </source>
</evidence>
<reference evidence="7 8" key="1">
    <citation type="submission" date="2019-07" db="EMBL/GenBank/DDBJ databases">
        <title>Whole genome shotgun sequence of Aneurinibacillus danicus NBRC 102444.</title>
        <authorList>
            <person name="Hosoyama A."/>
            <person name="Uohara A."/>
            <person name="Ohji S."/>
            <person name="Ichikawa N."/>
        </authorList>
    </citation>
    <scope>NUCLEOTIDE SEQUENCE [LARGE SCALE GENOMIC DNA]</scope>
    <source>
        <strain evidence="7 8">NBRC 102444</strain>
    </source>
</reference>
<dbReference type="InterPro" id="IPR005805">
    <property type="entry name" value="Rieske_Fe-S_prot_C"/>
</dbReference>
<evidence type="ECO:0000259" key="6">
    <source>
        <dbReference type="PROSITE" id="PS51296"/>
    </source>
</evidence>
<organism evidence="7 8">
    <name type="scientific">Aneurinibacillus danicus</name>
    <dbReference type="NCBI Taxonomy" id="267746"/>
    <lineage>
        <taxon>Bacteria</taxon>
        <taxon>Bacillati</taxon>
        <taxon>Bacillota</taxon>
        <taxon>Bacilli</taxon>
        <taxon>Bacillales</taxon>
        <taxon>Paenibacillaceae</taxon>
        <taxon>Aneurinibacillus group</taxon>
        <taxon>Aneurinibacillus</taxon>
    </lineage>
</organism>
<evidence type="ECO:0000313" key="7">
    <source>
        <dbReference type="EMBL" id="GEN32562.1"/>
    </source>
</evidence>
<evidence type="ECO:0000256" key="5">
    <source>
        <dbReference type="ARBA" id="ARBA00023157"/>
    </source>
</evidence>
<dbReference type="FunFam" id="2.102.10.10:FF:000014">
    <property type="entry name" value="Oxidoreductase, FAD dependent"/>
    <property type="match status" value="1"/>
</dbReference>
<comment type="caution">
    <text evidence="7">The sequence shown here is derived from an EMBL/GenBank/DDBJ whole genome shotgun (WGS) entry which is preliminary data.</text>
</comment>
<dbReference type="InterPro" id="IPR017941">
    <property type="entry name" value="Rieske_2Fe-2S"/>
</dbReference>
<evidence type="ECO:0000256" key="1">
    <source>
        <dbReference type="ARBA" id="ARBA00022714"/>
    </source>
</evidence>
<dbReference type="PRINTS" id="PR00162">
    <property type="entry name" value="RIESKE"/>
</dbReference>
<dbReference type="GO" id="GO:0005737">
    <property type="term" value="C:cytoplasm"/>
    <property type="evidence" value="ECO:0007669"/>
    <property type="project" value="TreeGrafter"/>
</dbReference>
<dbReference type="Pfam" id="PF01266">
    <property type="entry name" value="DAO"/>
    <property type="match status" value="1"/>
</dbReference>
<dbReference type="Proteomes" id="UP000321157">
    <property type="component" value="Unassembled WGS sequence"/>
</dbReference>
<proteinExistence type="predicted"/>
<keyword evidence="4" id="KW-0411">Iron-sulfur</keyword>
<keyword evidence="5" id="KW-1015">Disulfide bond</keyword>
<dbReference type="GO" id="GO:0016020">
    <property type="term" value="C:membrane"/>
    <property type="evidence" value="ECO:0007669"/>
    <property type="project" value="InterPro"/>
</dbReference>
<accession>A0A511V5U3</accession>
<dbReference type="Gene3D" id="3.30.9.10">
    <property type="entry name" value="D-Amino Acid Oxidase, subunit A, domain 2"/>
    <property type="match status" value="1"/>
</dbReference>
<dbReference type="PANTHER" id="PTHR13847">
    <property type="entry name" value="SARCOSINE DEHYDROGENASE-RELATED"/>
    <property type="match status" value="1"/>
</dbReference>
<dbReference type="GO" id="GO:0046872">
    <property type="term" value="F:metal ion binding"/>
    <property type="evidence" value="ECO:0007669"/>
    <property type="project" value="UniProtKB-KW"/>
</dbReference>
<evidence type="ECO:0000313" key="8">
    <source>
        <dbReference type="Proteomes" id="UP000321157"/>
    </source>
</evidence>
<dbReference type="PROSITE" id="PS51296">
    <property type="entry name" value="RIESKE"/>
    <property type="match status" value="1"/>
</dbReference>
<dbReference type="InterPro" id="IPR006076">
    <property type="entry name" value="FAD-dep_OxRdtase"/>
</dbReference>
<dbReference type="Gene3D" id="3.50.50.60">
    <property type="entry name" value="FAD/NAD(P)-binding domain"/>
    <property type="match status" value="1"/>
</dbReference>